<reference evidence="1 2" key="2">
    <citation type="journal article" date="2010" name="Nucleic Acids Res.">
        <title>BeetleBase in 2010: revisions to provide comprehensive genomic information for Tribolium castaneum.</title>
        <authorList>
            <person name="Kim H.S."/>
            <person name="Murphy T."/>
            <person name="Xia J."/>
            <person name="Caragea D."/>
            <person name="Park Y."/>
            <person name="Beeman R.W."/>
            <person name="Lorenzen M.D."/>
            <person name="Butcher S."/>
            <person name="Manak J.R."/>
            <person name="Brown S.J."/>
        </authorList>
    </citation>
    <scope>GENOME REANNOTATION</scope>
    <source>
        <strain evidence="1 2">Georgia GA2</strain>
    </source>
</reference>
<sequence>MFQSERRNIFTNILSVIECVFNNIWLRKNTEDSKHGNSKTHSLRGTGPNTENAMKTFDCIELVLNKMRDGIKKLSFDSDENMSENFNQPERPTLDTVSIDLFRDIGTVVSSMLTFLNRQKSAFFSMSPAEKRSYFLKNIIRRRVLPKQNSSSSILNRAFIADSSKSLKGRKSDGVLNICDKASDKSEETRDFFKLLDYALREIADIKQDLTEMTETVSKLNTPRL</sequence>
<name>A0A139WIT0_TRICA</name>
<dbReference type="InParanoid" id="A0A139WIT0"/>
<organism evidence="1 2">
    <name type="scientific">Tribolium castaneum</name>
    <name type="common">Red flour beetle</name>
    <dbReference type="NCBI Taxonomy" id="7070"/>
    <lineage>
        <taxon>Eukaryota</taxon>
        <taxon>Metazoa</taxon>
        <taxon>Ecdysozoa</taxon>
        <taxon>Arthropoda</taxon>
        <taxon>Hexapoda</taxon>
        <taxon>Insecta</taxon>
        <taxon>Pterygota</taxon>
        <taxon>Neoptera</taxon>
        <taxon>Endopterygota</taxon>
        <taxon>Coleoptera</taxon>
        <taxon>Polyphaga</taxon>
        <taxon>Cucujiformia</taxon>
        <taxon>Tenebrionidae</taxon>
        <taxon>Tenebrionidae incertae sedis</taxon>
        <taxon>Tribolium</taxon>
    </lineage>
</organism>
<protein>
    <submittedName>
        <fullName evidence="1">Uncharacterized protein</fullName>
    </submittedName>
</protein>
<dbReference type="AlphaFoldDB" id="A0A139WIT0"/>
<keyword evidence="2" id="KW-1185">Reference proteome</keyword>
<reference evidence="1 2" key="1">
    <citation type="journal article" date="2008" name="Nature">
        <title>The genome of the model beetle and pest Tribolium castaneum.</title>
        <authorList>
            <consortium name="Tribolium Genome Sequencing Consortium"/>
            <person name="Richards S."/>
            <person name="Gibbs R.A."/>
            <person name="Weinstock G.M."/>
            <person name="Brown S.J."/>
            <person name="Denell R."/>
            <person name="Beeman R.W."/>
            <person name="Gibbs R."/>
            <person name="Beeman R.W."/>
            <person name="Brown S.J."/>
            <person name="Bucher G."/>
            <person name="Friedrich M."/>
            <person name="Grimmelikhuijzen C.J."/>
            <person name="Klingler M."/>
            <person name="Lorenzen M."/>
            <person name="Richards S."/>
            <person name="Roth S."/>
            <person name="Schroder R."/>
            <person name="Tautz D."/>
            <person name="Zdobnov E.M."/>
            <person name="Muzny D."/>
            <person name="Gibbs R.A."/>
            <person name="Weinstock G.M."/>
            <person name="Attaway T."/>
            <person name="Bell S."/>
            <person name="Buhay C.J."/>
            <person name="Chandrabose M.N."/>
            <person name="Chavez D."/>
            <person name="Clerk-Blankenburg K.P."/>
            <person name="Cree A."/>
            <person name="Dao M."/>
            <person name="Davis C."/>
            <person name="Chacko J."/>
            <person name="Dinh H."/>
            <person name="Dugan-Rocha S."/>
            <person name="Fowler G."/>
            <person name="Garner T.T."/>
            <person name="Garnes J."/>
            <person name="Gnirke A."/>
            <person name="Hawes A."/>
            <person name="Hernandez J."/>
            <person name="Hines S."/>
            <person name="Holder M."/>
            <person name="Hume J."/>
            <person name="Jhangiani S.N."/>
            <person name="Joshi V."/>
            <person name="Khan Z.M."/>
            <person name="Jackson L."/>
            <person name="Kovar C."/>
            <person name="Kowis A."/>
            <person name="Lee S."/>
            <person name="Lewis L.R."/>
            <person name="Margolis J."/>
            <person name="Morgan M."/>
            <person name="Nazareth L.V."/>
            <person name="Nguyen N."/>
            <person name="Okwuonu G."/>
            <person name="Parker D."/>
            <person name="Richards S."/>
            <person name="Ruiz S.J."/>
            <person name="Santibanez J."/>
            <person name="Savard J."/>
            <person name="Scherer S.E."/>
            <person name="Schneider B."/>
            <person name="Sodergren E."/>
            <person name="Tautz D."/>
            <person name="Vattahil S."/>
            <person name="Villasana D."/>
            <person name="White C.S."/>
            <person name="Wright R."/>
            <person name="Park Y."/>
            <person name="Beeman R.W."/>
            <person name="Lord J."/>
            <person name="Oppert B."/>
            <person name="Lorenzen M."/>
            <person name="Brown S."/>
            <person name="Wang L."/>
            <person name="Savard J."/>
            <person name="Tautz D."/>
            <person name="Richards S."/>
            <person name="Weinstock G."/>
            <person name="Gibbs R.A."/>
            <person name="Liu Y."/>
            <person name="Worley K."/>
            <person name="Weinstock G."/>
            <person name="Elsik C.G."/>
            <person name="Reese J.T."/>
            <person name="Elhaik E."/>
            <person name="Landan G."/>
            <person name="Graur D."/>
            <person name="Arensburger P."/>
            <person name="Atkinson P."/>
            <person name="Beeman R.W."/>
            <person name="Beidler J."/>
            <person name="Brown S.J."/>
            <person name="Demuth J.P."/>
            <person name="Drury D.W."/>
            <person name="Du Y.Z."/>
            <person name="Fujiwara H."/>
            <person name="Lorenzen M."/>
            <person name="Maselli V."/>
            <person name="Osanai M."/>
            <person name="Park Y."/>
            <person name="Robertson H.M."/>
            <person name="Tu Z."/>
            <person name="Wang J.J."/>
            <person name="Wang S."/>
            <person name="Richards S."/>
            <person name="Song H."/>
            <person name="Zhang L."/>
            <person name="Sodergren E."/>
            <person name="Werner D."/>
            <person name="Stanke M."/>
            <person name="Morgenstern B."/>
            <person name="Solovyev V."/>
            <person name="Kosarev P."/>
            <person name="Brown G."/>
            <person name="Chen H.C."/>
            <person name="Ermolaeva O."/>
            <person name="Hlavina W."/>
            <person name="Kapustin Y."/>
            <person name="Kiryutin B."/>
            <person name="Kitts P."/>
            <person name="Maglott D."/>
            <person name="Pruitt K."/>
            <person name="Sapojnikov V."/>
            <person name="Souvorov A."/>
            <person name="Mackey A.J."/>
            <person name="Waterhouse R.M."/>
            <person name="Wyder S."/>
            <person name="Zdobnov E.M."/>
            <person name="Zdobnov E.M."/>
            <person name="Wyder S."/>
            <person name="Kriventseva E.V."/>
            <person name="Kadowaki T."/>
            <person name="Bork P."/>
            <person name="Aranda M."/>
            <person name="Bao R."/>
            <person name="Beermann A."/>
            <person name="Berns N."/>
            <person name="Bolognesi R."/>
            <person name="Bonneton F."/>
            <person name="Bopp D."/>
            <person name="Brown S.J."/>
            <person name="Bucher G."/>
            <person name="Butts T."/>
            <person name="Chaumot A."/>
            <person name="Denell R.E."/>
            <person name="Ferrier D.E."/>
            <person name="Friedrich M."/>
            <person name="Gordon C.M."/>
            <person name="Jindra M."/>
            <person name="Klingler M."/>
            <person name="Lan Q."/>
            <person name="Lattorff H.M."/>
            <person name="Laudet V."/>
            <person name="von Levetsow C."/>
            <person name="Liu Z."/>
            <person name="Lutz R."/>
            <person name="Lynch J.A."/>
            <person name="da Fonseca R.N."/>
            <person name="Posnien N."/>
            <person name="Reuter R."/>
            <person name="Roth S."/>
            <person name="Savard J."/>
            <person name="Schinko J.B."/>
            <person name="Schmitt C."/>
            <person name="Schoppmeier M."/>
            <person name="Schroder R."/>
            <person name="Shippy T.D."/>
            <person name="Simonnet F."/>
            <person name="Marques-Souza H."/>
            <person name="Tautz D."/>
            <person name="Tomoyasu Y."/>
            <person name="Trauner J."/>
            <person name="Van der Zee M."/>
            <person name="Vervoort M."/>
            <person name="Wittkopp N."/>
            <person name="Wimmer E.A."/>
            <person name="Yang X."/>
            <person name="Jones A.K."/>
            <person name="Sattelle D.B."/>
            <person name="Ebert P.R."/>
            <person name="Nelson D."/>
            <person name="Scott J.G."/>
            <person name="Beeman R.W."/>
            <person name="Muthukrishnan S."/>
            <person name="Kramer K.J."/>
            <person name="Arakane Y."/>
            <person name="Beeman R.W."/>
            <person name="Zhu Q."/>
            <person name="Hogenkamp D."/>
            <person name="Dixit R."/>
            <person name="Oppert B."/>
            <person name="Jiang H."/>
            <person name="Zou Z."/>
            <person name="Marshall J."/>
            <person name="Elpidina E."/>
            <person name="Vinokurov K."/>
            <person name="Oppert C."/>
            <person name="Zou Z."/>
            <person name="Evans J."/>
            <person name="Lu Z."/>
            <person name="Zhao P."/>
            <person name="Sumathipala N."/>
            <person name="Altincicek B."/>
            <person name="Vilcinskas A."/>
            <person name="Williams M."/>
            <person name="Hultmark D."/>
            <person name="Hetru C."/>
            <person name="Jiang H."/>
            <person name="Grimmelikhuijzen C.J."/>
            <person name="Hauser F."/>
            <person name="Cazzamali G."/>
            <person name="Williamson M."/>
            <person name="Park Y."/>
            <person name="Li B."/>
            <person name="Tanaka Y."/>
            <person name="Predel R."/>
            <person name="Neupert S."/>
            <person name="Schachtner J."/>
            <person name="Verleyen P."/>
            <person name="Raible F."/>
            <person name="Bork P."/>
            <person name="Friedrich M."/>
            <person name="Walden K.K."/>
            <person name="Robertson H.M."/>
            <person name="Angeli S."/>
            <person name="Foret S."/>
            <person name="Bucher G."/>
            <person name="Schuetz S."/>
            <person name="Maleszka R."/>
            <person name="Wimmer E.A."/>
            <person name="Beeman R.W."/>
            <person name="Lorenzen M."/>
            <person name="Tomoyasu Y."/>
            <person name="Miller S.C."/>
            <person name="Grossmann D."/>
            <person name="Bucher G."/>
        </authorList>
    </citation>
    <scope>NUCLEOTIDE SEQUENCE [LARGE SCALE GENOMIC DNA]</scope>
    <source>
        <strain evidence="1 2">Georgia GA2</strain>
    </source>
</reference>
<dbReference type="Proteomes" id="UP000007266">
    <property type="component" value="Linkage group 4"/>
</dbReference>
<gene>
    <name evidence="1" type="primary">AUGUSTUS-3.0.2_34648</name>
    <name evidence="1" type="ORF">TcasGA2_TC034648</name>
</gene>
<accession>A0A139WIT0</accession>
<dbReference type="EMBL" id="KQ971338">
    <property type="protein sequence ID" value="KYB27863.1"/>
    <property type="molecule type" value="Genomic_DNA"/>
</dbReference>
<evidence type="ECO:0000313" key="2">
    <source>
        <dbReference type="Proteomes" id="UP000007266"/>
    </source>
</evidence>
<proteinExistence type="predicted"/>
<evidence type="ECO:0000313" key="1">
    <source>
        <dbReference type="EMBL" id="KYB27863.1"/>
    </source>
</evidence>